<protein>
    <submittedName>
        <fullName evidence="2">Uncharacterized protein</fullName>
    </submittedName>
</protein>
<evidence type="ECO:0000313" key="2">
    <source>
        <dbReference type="EMBL" id="KAJ1371392.1"/>
    </source>
</evidence>
<feature type="region of interest" description="Disordered" evidence="1">
    <location>
        <begin position="1"/>
        <end position="26"/>
    </location>
</feature>
<keyword evidence="3" id="KW-1185">Reference proteome</keyword>
<gene>
    <name evidence="2" type="ORF">KIN20_033342</name>
</gene>
<evidence type="ECO:0000256" key="1">
    <source>
        <dbReference type="SAM" id="MobiDB-lite"/>
    </source>
</evidence>
<reference evidence="2" key="1">
    <citation type="submission" date="2021-06" db="EMBL/GenBank/DDBJ databases">
        <title>Parelaphostrongylus tenuis whole genome reference sequence.</title>
        <authorList>
            <person name="Garwood T.J."/>
            <person name="Larsen P.A."/>
            <person name="Fountain-Jones N.M."/>
            <person name="Garbe J.R."/>
            <person name="Macchietto M.G."/>
            <person name="Kania S.A."/>
            <person name="Gerhold R.W."/>
            <person name="Richards J.E."/>
            <person name="Wolf T.M."/>
        </authorList>
    </citation>
    <scope>NUCLEOTIDE SEQUENCE</scope>
    <source>
        <strain evidence="2">MNPRO001-30</strain>
        <tissue evidence="2">Meninges</tissue>
    </source>
</reference>
<sequence length="117" mass="12814">MQSSAAHLSDESLNSESSPPVRANLDNEVSLNNTGILIGSLFSHYEGTSKKSISFTAEELFTGESNHSKAGTWGYSPMSRVFEKDFFVVATGGNSCLADAHISRRTKLFLWTINSHR</sequence>
<comment type="caution">
    <text evidence="2">The sequence shown here is derived from an EMBL/GenBank/DDBJ whole genome shotgun (WGS) entry which is preliminary data.</text>
</comment>
<accession>A0AAD5WIB5</accession>
<dbReference type="Proteomes" id="UP001196413">
    <property type="component" value="Unassembled WGS sequence"/>
</dbReference>
<dbReference type="AlphaFoldDB" id="A0AAD5WIB5"/>
<organism evidence="2 3">
    <name type="scientific">Parelaphostrongylus tenuis</name>
    <name type="common">Meningeal worm</name>
    <dbReference type="NCBI Taxonomy" id="148309"/>
    <lineage>
        <taxon>Eukaryota</taxon>
        <taxon>Metazoa</taxon>
        <taxon>Ecdysozoa</taxon>
        <taxon>Nematoda</taxon>
        <taxon>Chromadorea</taxon>
        <taxon>Rhabditida</taxon>
        <taxon>Rhabditina</taxon>
        <taxon>Rhabditomorpha</taxon>
        <taxon>Strongyloidea</taxon>
        <taxon>Metastrongylidae</taxon>
        <taxon>Parelaphostrongylus</taxon>
    </lineage>
</organism>
<feature type="compositionally biased region" description="Polar residues" evidence="1">
    <location>
        <begin position="1"/>
        <end position="18"/>
    </location>
</feature>
<name>A0AAD5WIB5_PARTN</name>
<proteinExistence type="predicted"/>
<dbReference type="EMBL" id="JAHQIW010006971">
    <property type="protein sequence ID" value="KAJ1371392.1"/>
    <property type="molecule type" value="Genomic_DNA"/>
</dbReference>
<evidence type="ECO:0000313" key="3">
    <source>
        <dbReference type="Proteomes" id="UP001196413"/>
    </source>
</evidence>